<comment type="subcellular location">
    <subcellularLocation>
        <location evidence="1">Membrane</location>
        <topology evidence="1">Multi-pass membrane protein</topology>
    </subcellularLocation>
</comment>
<evidence type="ECO:0000256" key="1">
    <source>
        <dbReference type="ARBA" id="ARBA00004141"/>
    </source>
</evidence>
<sequence length="713" mass="76209">MSCRSRVGLAGLAVLLLVSVLCATAPHAAAASLGGVSAISSSSAGRGGDGGRATTTASMSLSGNSTSSLPPTHVSLLQQPQQPPLADDESAVGGGYGPAPRYAFKCTDIMDNDDPCLFVTMVEDCQNLAGRYNYLFIPFCSELHNEPQSGSLLGLLVIYLFLALGWLADEILCPSFSAVVHRLELEPSQGGAMLLALSSSIPKILVIAYTFPPPTALLYKGHVYAAMDGMLGSMLINSGLNAGLLLTTLVFSVDRFALVRDLALLAAVVGLLLYPIHDGKLTSAESTGFLCLFSVYLTVFVAGAWRRWRAAVRTQDGERQHLLPPQQAGDSSRTPAARTPSAANRSVNSNPPQRTQATADSSCHYGAYGTIVTLTDGGDDPYEDVSSFPGWADQLQASNQLESPPDYGSQRKAPIDRHEGQQPAPSGTFFSTQQWRTVAKVMSPFRMKDWKEAGVFGKFIILLKAPCVLVFKLFIPIYAEDETNNHWNRIVAVWHALVTPAFCMFLVNVPAFNSDIFEQCAVWMLMPVLCIPLAIFVWCTSNYDRPPKYFLVFGAAGFVASAIALYAIQNELVNALMAIAKIININDTLIDSTVLFWGVAIADLVTQVTVAKYGLAELAFFAGLINPILTMALGMGMGGLMASSANDAPFVLESAGDTQLTLSAAFGLANVGILAIGVPQCKFTSHRWFGLGVVVCYFGYLLTCVMIAAVASI</sequence>
<feature type="transmembrane region" description="Helical" evidence="7">
    <location>
        <begin position="190"/>
        <end position="211"/>
    </location>
</feature>
<dbReference type="EMBL" id="KE346369">
    <property type="protein sequence ID" value="KJE95602.1"/>
    <property type="molecule type" value="Genomic_DNA"/>
</dbReference>
<feature type="transmembrane region" description="Helical" evidence="7">
    <location>
        <begin position="521"/>
        <end position="543"/>
    </location>
</feature>
<reference evidence="11" key="1">
    <citation type="submission" date="2011-02" db="EMBL/GenBank/DDBJ databases">
        <title>The Genome Sequence of Capsaspora owczarzaki ATCC 30864.</title>
        <authorList>
            <person name="Russ C."/>
            <person name="Cuomo C."/>
            <person name="Burger G."/>
            <person name="Gray M.W."/>
            <person name="Holland P.W.H."/>
            <person name="King N."/>
            <person name="Lang F.B.F."/>
            <person name="Roger A.J."/>
            <person name="Ruiz-Trillo I."/>
            <person name="Young S.K."/>
            <person name="Zeng Q."/>
            <person name="Gargeya S."/>
            <person name="Alvarado L."/>
            <person name="Berlin A."/>
            <person name="Chapman S.B."/>
            <person name="Chen Z."/>
            <person name="Freedman E."/>
            <person name="Gellesch M."/>
            <person name="Goldberg J."/>
            <person name="Griggs A."/>
            <person name="Gujja S."/>
            <person name="Heilman E."/>
            <person name="Heiman D."/>
            <person name="Howarth C."/>
            <person name="Mehta T."/>
            <person name="Neiman D."/>
            <person name="Pearson M."/>
            <person name="Roberts A."/>
            <person name="Saif S."/>
            <person name="Shea T."/>
            <person name="Shenoy N."/>
            <person name="Sisk P."/>
            <person name="Stolte C."/>
            <person name="Sykes S."/>
            <person name="White J."/>
            <person name="Yandava C."/>
            <person name="Haas B."/>
            <person name="Nusbaum C."/>
            <person name="Birren B."/>
        </authorList>
    </citation>
    <scope>NUCLEOTIDE SEQUENCE</scope>
    <source>
        <strain evidence="11">ATCC 30864</strain>
    </source>
</reference>
<feature type="region of interest" description="Disordered" evidence="6">
    <location>
        <begin position="399"/>
        <end position="428"/>
    </location>
</feature>
<dbReference type="PhylomeDB" id="A0A0D2VVV7"/>
<evidence type="ECO:0000313" key="10">
    <source>
        <dbReference type="EMBL" id="KJE95602.1"/>
    </source>
</evidence>
<proteinExistence type="predicted"/>
<keyword evidence="5 7" id="KW-0472">Membrane</keyword>
<feature type="domain" description="Sodium/calcium exchanger membrane region" evidence="9">
    <location>
        <begin position="555"/>
        <end position="705"/>
    </location>
</feature>
<feature type="chain" id="PRO_5002253918" description="Sodium/calcium exchanger membrane region domain-containing protein" evidence="8">
    <location>
        <begin position="31"/>
        <end position="713"/>
    </location>
</feature>
<dbReference type="GO" id="GO:0006874">
    <property type="term" value="P:intracellular calcium ion homeostasis"/>
    <property type="evidence" value="ECO:0007669"/>
    <property type="project" value="TreeGrafter"/>
</dbReference>
<dbReference type="GO" id="GO:0016020">
    <property type="term" value="C:membrane"/>
    <property type="evidence" value="ECO:0007669"/>
    <property type="project" value="UniProtKB-SubCell"/>
</dbReference>
<feature type="transmembrane region" description="Helical" evidence="7">
    <location>
        <begin position="287"/>
        <end position="305"/>
    </location>
</feature>
<evidence type="ECO:0000256" key="2">
    <source>
        <dbReference type="ARBA" id="ARBA00022448"/>
    </source>
</evidence>
<dbReference type="InParanoid" id="A0A0D2VVV7"/>
<dbReference type="OrthoDB" id="407410at2759"/>
<dbReference type="AlphaFoldDB" id="A0A0D2VVV7"/>
<dbReference type="PANTHER" id="PTHR12266:SF0">
    <property type="entry name" value="MITOCHONDRIAL SODIUM_CALCIUM EXCHANGER PROTEIN"/>
    <property type="match status" value="1"/>
</dbReference>
<feature type="region of interest" description="Disordered" evidence="6">
    <location>
        <begin position="317"/>
        <end position="360"/>
    </location>
</feature>
<evidence type="ECO:0000256" key="4">
    <source>
        <dbReference type="ARBA" id="ARBA00022989"/>
    </source>
</evidence>
<feature type="transmembrane region" description="Helical" evidence="7">
    <location>
        <begin position="549"/>
        <end position="568"/>
    </location>
</feature>
<feature type="signal peptide" evidence="8">
    <location>
        <begin position="1"/>
        <end position="30"/>
    </location>
</feature>
<evidence type="ECO:0000256" key="7">
    <source>
        <dbReference type="SAM" id="Phobius"/>
    </source>
</evidence>
<feature type="compositionally biased region" description="Low complexity" evidence="6">
    <location>
        <begin position="52"/>
        <end position="68"/>
    </location>
</feature>
<dbReference type="Gene3D" id="1.20.1420.30">
    <property type="entry name" value="NCX, central ion-binding region"/>
    <property type="match status" value="2"/>
</dbReference>
<gene>
    <name evidence="10" type="ORF">CAOG_008931</name>
</gene>
<evidence type="ECO:0000256" key="3">
    <source>
        <dbReference type="ARBA" id="ARBA00022692"/>
    </source>
</evidence>
<dbReference type="PANTHER" id="PTHR12266">
    <property type="entry name" value="NA+/CA2+ K+ INDEPENDENT EXCHANGER"/>
    <property type="match status" value="1"/>
</dbReference>
<feature type="transmembrane region" description="Helical" evidence="7">
    <location>
        <begin position="231"/>
        <end position="251"/>
    </location>
</feature>
<keyword evidence="3 7" id="KW-0812">Transmembrane</keyword>
<keyword evidence="2" id="KW-0813">Transport</keyword>
<keyword evidence="11" id="KW-1185">Reference proteome</keyword>
<feature type="transmembrane region" description="Helical" evidence="7">
    <location>
        <begin position="660"/>
        <end position="678"/>
    </location>
</feature>
<feature type="domain" description="Sodium/calcium exchanger membrane region" evidence="9">
    <location>
        <begin position="154"/>
        <end position="301"/>
    </location>
</feature>
<organism evidence="10 11">
    <name type="scientific">Capsaspora owczarzaki (strain ATCC 30864)</name>
    <dbReference type="NCBI Taxonomy" id="595528"/>
    <lineage>
        <taxon>Eukaryota</taxon>
        <taxon>Filasterea</taxon>
        <taxon>Capsaspora</taxon>
    </lineage>
</organism>
<evidence type="ECO:0000256" key="5">
    <source>
        <dbReference type="ARBA" id="ARBA00023136"/>
    </source>
</evidence>
<feature type="transmembrane region" description="Helical" evidence="7">
    <location>
        <begin position="455"/>
        <end position="479"/>
    </location>
</feature>
<evidence type="ECO:0000256" key="6">
    <source>
        <dbReference type="SAM" id="MobiDB-lite"/>
    </source>
</evidence>
<feature type="transmembrane region" description="Helical" evidence="7">
    <location>
        <begin position="690"/>
        <end position="711"/>
    </location>
</feature>
<feature type="region of interest" description="Disordered" evidence="6">
    <location>
        <begin position="38"/>
        <end position="91"/>
    </location>
</feature>
<feature type="compositionally biased region" description="Polar residues" evidence="6">
    <location>
        <begin position="341"/>
        <end position="360"/>
    </location>
</feature>
<keyword evidence="4 7" id="KW-1133">Transmembrane helix</keyword>
<dbReference type="STRING" id="595528.A0A0D2VVV7"/>
<name>A0A0D2VVV7_CAPO3</name>
<evidence type="ECO:0000259" key="9">
    <source>
        <dbReference type="Pfam" id="PF01699"/>
    </source>
</evidence>
<feature type="transmembrane region" description="Helical" evidence="7">
    <location>
        <begin position="258"/>
        <end position="275"/>
    </location>
</feature>
<dbReference type="RefSeq" id="XP_011270602.1">
    <property type="nucleotide sequence ID" value="XM_011272300.1"/>
</dbReference>
<dbReference type="Pfam" id="PF01699">
    <property type="entry name" value="Na_Ca_ex"/>
    <property type="match status" value="2"/>
</dbReference>
<feature type="transmembrane region" description="Helical" evidence="7">
    <location>
        <begin position="150"/>
        <end position="169"/>
    </location>
</feature>
<feature type="transmembrane region" description="Helical" evidence="7">
    <location>
        <begin position="491"/>
        <end position="509"/>
    </location>
</feature>
<evidence type="ECO:0000256" key="8">
    <source>
        <dbReference type="SAM" id="SignalP"/>
    </source>
</evidence>
<evidence type="ECO:0000313" key="11">
    <source>
        <dbReference type="Proteomes" id="UP000008743"/>
    </source>
</evidence>
<keyword evidence="8" id="KW-0732">Signal</keyword>
<dbReference type="GO" id="GO:0008324">
    <property type="term" value="F:monoatomic cation transmembrane transporter activity"/>
    <property type="evidence" value="ECO:0007669"/>
    <property type="project" value="TreeGrafter"/>
</dbReference>
<protein>
    <recommendedName>
        <fullName evidence="9">Sodium/calcium exchanger membrane region domain-containing protein</fullName>
    </recommendedName>
</protein>
<dbReference type="InterPro" id="IPR044880">
    <property type="entry name" value="NCX_ion-bd_dom_sf"/>
</dbReference>
<dbReference type="Proteomes" id="UP000008743">
    <property type="component" value="Unassembled WGS sequence"/>
</dbReference>
<feature type="transmembrane region" description="Helical" evidence="7">
    <location>
        <begin position="618"/>
        <end position="640"/>
    </location>
</feature>
<dbReference type="InterPro" id="IPR051359">
    <property type="entry name" value="CaCA_antiporter"/>
</dbReference>
<dbReference type="InterPro" id="IPR004837">
    <property type="entry name" value="NaCa_Exmemb"/>
</dbReference>
<accession>A0A0D2VVV7</accession>